<dbReference type="Proteomes" id="UP000822688">
    <property type="component" value="Chromosome 8"/>
</dbReference>
<dbReference type="AlphaFoldDB" id="A0A8T0GXR8"/>
<comment type="caution">
    <text evidence="2">The sequence shown here is derived from an EMBL/GenBank/DDBJ whole genome shotgun (WGS) entry which is preliminary data.</text>
</comment>
<organism evidence="2 3">
    <name type="scientific">Ceratodon purpureus</name>
    <name type="common">Fire moss</name>
    <name type="synonym">Dicranum purpureum</name>
    <dbReference type="NCBI Taxonomy" id="3225"/>
    <lineage>
        <taxon>Eukaryota</taxon>
        <taxon>Viridiplantae</taxon>
        <taxon>Streptophyta</taxon>
        <taxon>Embryophyta</taxon>
        <taxon>Bryophyta</taxon>
        <taxon>Bryophytina</taxon>
        <taxon>Bryopsida</taxon>
        <taxon>Dicranidae</taxon>
        <taxon>Pseudoditrichales</taxon>
        <taxon>Ditrichaceae</taxon>
        <taxon>Ceratodon</taxon>
    </lineage>
</organism>
<evidence type="ECO:0000256" key="1">
    <source>
        <dbReference type="SAM" id="Phobius"/>
    </source>
</evidence>
<reference evidence="2" key="1">
    <citation type="submission" date="2020-06" db="EMBL/GenBank/DDBJ databases">
        <title>WGS assembly of Ceratodon purpureus strain R40.</title>
        <authorList>
            <person name="Carey S.B."/>
            <person name="Jenkins J."/>
            <person name="Shu S."/>
            <person name="Lovell J.T."/>
            <person name="Sreedasyam A."/>
            <person name="Maumus F."/>
            <person name="Tiley G.P."/>
            <person name="Fernandez-Pozo N."/>
            <person name="Barry K."/>
            <person name="Chen C."/>
            <person name="Wang M."/>
            <person name="Lipzen A."/>
            <person name="Daum C."/>
            <person name="Saski C.A."/>
            <person name="Payton A.C."/>
            <person name="Mcbreen J.C."/>
            <person name="Conrad R.E."/>
            <person name="Kollar L.M."/>
            <person name="Olsson S."/>
            <person name="Huttunen S."/>
            <person name="Landis J.B."/>
            <person name="Wickett N.J."/>
            <person name="Johnson M.G."/>
            <person name="Rensing S.A."/>
            <person name="Grimwood J."/>
            <person name="Schmutz J."/>
            <person name="Mcdaniel S.F."/>
        </authorList>
    </citation>
    <scope>NUCLEOTIDE SEQUENCE</scope>
    <source>
        <strain evidence="2">R40</strain>
    </source>
</reference>
<feature type="transmembrane region" description="Helical" evidence="1">
    <location>
        <begin position="32"/>
        <end position="51"/>
    </location>
</feature>
<keyword evidence="1" id="KW-1133">Transmembrane helix</keyword>
<proteinExistence type="predicted"/>
<evidence type="ECO:0000313" key="2">
    <source>
        <dbReference type="EMBL" id="KAG0563693.1"/>
    </source>
</evidence>
<keyword evidence="1" id="KW-0472">Membrane</keyword>
<accession>A0A8T0GXR8</accession>
<gene>
    <name evidence="2" type="ORF">KC19_8G052000</name>
</gene>
<keyword evidence="3" id="KW-1185">Reference proteome</keyword>
<keyword evidence="1" id="KW-0812">Transmembrane</keyword>
<sequence length="104" mass="11926">MAGNRYVNACLLEVLSQFVTLKLLFDLLGIKCIFKISFICILFMFLLYLPLRFLISPATSSFLRFLSTMLTYQGAGSSHQIFHVKRSHSLCWERIFGQPDSPVD</sequence>
<protein>
    <submittedName>
        <fullName evidence="2">Uncharacterized protein</fullName>
    </submittedName>
</protein>
<name>A0A8T0GXR8_CERPU</name>
<dbReference type="EMBL" id="CM026429">
    <property type="protein sequence ID" value="KAG0563693.1"/>
    <property type="molecule type" value="Genomic_DNA"/>
</dbReference>
<evidence type="ECO:0000313" key="3">
    <source>
        <dbReference type="Proteomes" id="UP000822688"/>
    </source>
</evidence>